<feature type="binding site" evidence="9">
    <location>
        <position position="65"/>
    </location>
    <ligand>
        <name>ATP</name>
        <dbReference type="ChEBI" id="CHEBI:30616"/>
    </ligand>
</feature>
<evidence type="ECO:0000259" key="10">
    <source>
        <dbReference type="PROSITE" id="PS50011"/>
    </source>
</evidence>
<gene>
    <name evidence="11" type="ORF">MC7420_5278</name>
</gene>
<sequence length="466" mass="53794">MTYCIKPGCLTPENLDSAHFCQTCGERLQLKERYRPLRPLGSGGFGRTFLAVDEDIPSQPYCVIKQLYLANSAPETLPKAKELFQQEAIRLDELGKHPQIPALLAHFEQNQQLYLIQDFIAGLTLSEELKQQGHYNEEQIWELLRELLPLIRYIHSHRVLHRDIKPANIIRRQDDGKLVLIDFGVAKLLTDTALLQTGTIIGSPEYMAPEQLKGKAFWASDLYSVGVTCLYLMTQVSPFDLYDTFNETWVWRDFLPPETQISDRLGKILDQLTHASLKQRYQSADEVITDLTPAISPPVGTHFINLWQPKTRKIKRNSLTSEVGIDYQRLKQLLATHKWQKADEETWIVLGQACGKFPGYYLKLSDIQELPCEDLRTLDQLWMKYSKHHFGFTVQSRIYQEVEADYPSFCDRVGWSIHNPRVPDTAYQFNLKAPAGHLPSRRWVGGYYDWWRHAEVMAAKLEQCGL</sequence>
<dbReference type="PROSITE" id="PS00107">
    <property type="entry name" value="PROTEIN_KINASE_ATP"/>
    <property type="match status" value="1"/>
</dbReference>
<proteinExistence type="predicted"/>
<evidence type="ECO:0000256" key="6">
    <source>
        <dbReference type="ARBA" id="ARBA00022840"/>
    </source>
</evidence>
<keyword evidence="2" id="KW-0723">Serine/threonine-protein kinase</keyword>
<feature type="domain" description="Protein kinase" evidence="10">
    <location>
        <begin position="34"/>
        <end position="295"/>
    </location>
</feature>
<dbReference type="OrthoDB" id="437733at2"/>
<evidence type="ECO:0000256" key="1">
    <source>
        <dbReference type="ARBA" id="ARBA00012513"/>
    </source>
</evidence>
<dbReference type="EMBL" id="DS989871">
    <property type="protein sequence ID" value="EDX71653.1"/>
    <property type="molecule type" value="Genomic_DNA"/>
</dbReference>
<evidence type="ECO:0000256" key="9">
    <source>
        <dbReference type="PROSITE-ProRule" id="PRU10141"/>
    </source>
</evidence>
<keyword evidence="6 9" id="KW-0067">ATP-binding</keyword>
<comment type="catalytic activity">
    <reaction evidence="8">
        <text>L-seryl-[protein] + ATP = O-phospho-L-seryl-[protein] + ADP + H(+)</text>
        <dbReference type="Rhea" id="RHEA:17989"/>
        <dbReference type="Rhea" id="RHEA-COMP:9863"/>
        <dbReference type="Rhea" id="RHEA-COMP:11604"/>
        <dbReference type="ChEBI" id="CHEBI:15378"/>
        <dbReference type="ChEBI" id="CHEBI:29999"/>
        <dbReference type="ChEBI" id="CHEBI:30616"/>
        <dbReference type="ChEBI" id="CHEBI:83421"/>
        <dbReference type="ChEBI" id="CHEBI:456216"/>
        <dbReference type="EC" id="2.7.11.1"/>
    </reaction>
</comment>
<keyword evidence="5" id="KW-0418">Kinase</keyword>
<dbReference type="InterPro" id="IPR000719">
    <property type="entry name" value="Prot_kinase_dom"/>
</dbReference>
<evidence type="ECO:0000256" key="4">
    <source>
        <dbReference type="ARBA" id="ARBA00022741"/>
    </source>
</evidence>
<keyword evidence="12" id="KW-1185">Reference proteome</keyword>
<evidence type="ECO:0000313" key="11">
    <source>
        <dbReference type="EMBL" id="EDX71653.1"/>
    </source>
</evidence>
<evidence type="ECO:0000256" key="2">
    <source>
        <dbReference type="ARBA" id="ARBA00022527"/>
    </source>
</evidence>
<dbReference type="PROSITE" id="PS50011">
    <property type="entry name" value="PROTEIN_KINASE_DOM"/>
    <property type="match status" value="1"/>
</dbReference>
<dbReference type="RefSeq" id="WP_006105595.1">
    <property type="nucleotide sequence ID" value="NZ_DS989871.1"/>
</dbReference>
<evidence type="ECO:0000256" key="5">
    <source>
        <dbReference type="ARBA" id="ARBA00022777"/>
    </source>
</evidence>
<dbReference type="CDD" id="cd16383">
    <property type="entry name" value="GUN4"/>
    <property type="match status" value="1"/>
</dbReference>
<dbReference type="SUPFAM" id="SSF140869">
    <property type="entry name" value="GUN4-like"/>
    <property type="match status" value="1"/>
</dbReference>
<dbReference type="CDD" id="cd14014">
    <property type="entry name" value="STKc_PknB_like"/>
    <property type="match status" value="1"/>
</dbReference>
<dbReference type="SMART" id="SM00220">
    <property type="entry name" value="S_TKc"/>
    <property type="match status" value="1"/>
</dbReference>
<dbReference type="PANTHER" id="PTHR24363">
    <property type="entry name" value="SERINE/THREONINE PROTEIN KINASE"/>
    <property type="match status" value="1"/>
</dbReference>
<evidence type="ECO:0000313" key="12">
    <source>
        <dbReference type="Proteomes" id="UP000003835"/>
    </source>
</evidence>
<dbReference type="HOGENOM" id="CLU_000288_135_5_3"/>
<accession>B4W2M9</accession>
<evidence type="ECO:0000256" key="3">
    <source>
        <dbReference type="ARBA" id="ARBA00022679"/>
    </source>
</evidence>
<dbReference type="AlphaFoldDB" id="B4W2M9"/>
<dbReference type="Proteomes" id="UP000003835">
    <property type="component" value="Unassembled WGS sequence"/>
</dbReference>
<keyword evidence="4 9" id="KW-0547">Nucleotide-binding</keyword>
<dbReference type="InterPro" id="IPR011009">
    <property type="entry name" value="Kinase-like_dom_sf"/>
</dbReference>
<protein>
    <recommendedName>
        <fullName evidence="1">non-specific serine/threonine protein kinase</fullName>
        <ecNumber evidence="1">2.7.11.1</ecNumber>
    </recommendedName>
</protein>
<dbReference type="Gene3D" id="1.25.40.620">
    <property type="match status" value="1"/>
</dbReference>
<dbReference type="Pfam" id="PF00069">
    <property type="entry name" value="Pkinase"/>
    <property type="match status" value="1"/>
</dbReference>
<reference evidence="11 12" key="1">
    <citation type="submission" date="2008-07" db="EMBL/GenBank/DDBJ databases">
        <authorList>
            <person name="Tandeau de Marsac N."/>
            <person name="Ferriera S."/>
            <person name="Johnson J."/>
            <person name="Kravitz S."/>
            <person name="Beeson K."/>
            <person name="Sutton G."/>
            <person name="Rogers Y.-H."/>
            <person name="Friedman R."/>
            <person name="Frazier M."/>
            <person name="Venter J.C."/>
        </authorList>
    </citation>
    <scope>NUCLEOTIDE SEQUENCE [LARGE SCALE GENOMIC DNA]</scope>
    <source>
        <strain evidence="11 12">PCC 7420</strain>
    </source>
</reference>
<keyword evidence="3" id="KW-0808">Transferase</keyword>
<dbReference type="PANTHER" id="PTHR24363:SF0">
    <property type="entry name" value="SERINE_THREONINE KINASE LIKE DOMAIN CONTAINING 1"/>
    <property type="match status" value="1"/>
</dbReference>
<dbReference type="SUPFAM" id="SSF56112">
    <property type="entry name" value="Protein kinase-like (PK-like)"/>
    <property type="match status" value="1"/>
</dbReference>
<name>B4W2M9_9CYAN</name>
<dbReference type="Pfam" id="PF05419">
    <property type="entry name" value="GUN4"/>
    <property type="match status" value="1"/>
</dbReference>
<comment type="catalytic activity">
    <reaction evidence="7">
        <text>L-threonyl-[protein] + ATP = O-phospho-L-threonyl-[protein] + ADP + H(+)</text>
        <dbReference type="Rhea" id="RHEA:46608"/>
        <dbReference type="Rhea" id="RHEA-COMP:11060"/>
        <dbReference type="Rhea" id="RHEA-COMP:11605"/>
        <dbReference type="ChEBI" id="CHEBI:15378"/>
        <dbReference type="ChEBI" id="CHEBI:30013"/>
        <dbReference type="ChEBI" id="CHEBI:30616"/>
        <dbReference type="ChEBI" id="CHEBI:61977"/>
        <dbReference type="ChEBI" id="CHEBI:456216"/>
        <dbReference type="EC" id="2.7.11.1"/>
    </reaction>
</comment>
<dbReference type="InterPro" id="IPR008629">
    <property type="entry name" value="GUN4-like"/>
</dbReference>
<evidence type="ECO:0000256" key="7">
    <source>
        <dbReference type="ARBA" id="ARBA00047899"/>
    </source>
</evidence>
<dbReference type="EC" id="2.7.11.1" evidence="1"/>
<dbReference type="InterPro" id="IPR037215">
    <property type="entry name" value="GUN4-like_sf"/>
</dbReference>
<dbReference type="STRING" id="118168.MC7420_5278"/>
<dbReference type="GO" id="GO:0005524">
    <property type="term" value="F:ATP binding"/>
    <property type="evidence" value="ECO:0007669"/>
    <property type="project" value="UniProtKB-UniRule"/>
</dbReference>
<dbReference type="Gene3D" id="1.10.510.10">
    <property type="entry name" value="Transferase(Phosphotransferase) domain 1"/>
    <property type="match status" value="1"/>
</dbReference>
<evidence type="ECO:0000256" key="8">
    <source>
        <dbReference type="ARBA" id="ARBA00048679"/>
    </source>
</evidence>
<dbReference type="NCBIfam" id="NF045510">
    <property type="entry name" value="4Cys_prefix_kin"/>
    <property type="match status" value="1"/>
</dbReference>
<dbReference type="Gene3D" id="3.30.200.20">
    <property type="entry name" value="Phosphorylase Kinase, domain 1"/>
    <property type="match status" value="1"/>
</dbReference>
<dbReference type="eggNOG" id="COG0515">
    <property type="taxonomic scope" value="Bacteria"/>
</dbReference>
<dbReference type="Gene3D" id="1.10.10.1770">
    <property type="entry name" value="Gun4-like"/>
    <property type="match status" value="1"/>
</dbReference>
<dbReference type="GO" id="GO:0004674">
    <property type="term" value="F:protein serine/threonine kinase activity"/>
    <property type="evidence" value="ECO:0007669"/>
    <property type="project" value="UniProtKB-KW"/>
</dbReference>
<dbReference type="InterPro" id="IPR017441">
    <property type="entry name" value="Protein_kinase_ATP_BS"/>
</dbReference>
<organism evidence="11 12">
    <name type="scientific">Coleofasciculus chthonoplastes PCC 7420</name>
    <dbReference type="NCBI Taxonomy" id="118168"/>
    <lineage>
        <taxon>Bacteria</taxon>
        <taxon>Bacillati</taxon>
        <taxon>Cyanobacteriota</taxon>
        <taxon>Cyanophyceae</taxon>
        <taxon>Coleofasciculales</taxon>
        <taxon>Coleofasciculaceae</taxon>
        <taxon>Coleofasciculus</taxon>
    </lineage>
</organism>